<evidence type="ECO:0000313" key="3">
    <source>
        <dbReference type="Proteomes" id="UP000178347"/>
    </source>
</evidence>
<gene>
    <name evidence="2" type="ORF">A3G00_02030</name>
</gene>
<feature type="chain" id="PRO_5009525657" evidence="1">
    <location>
        <begin position="23"/>
        <end position="328"/>
    </location>
</feature>
<evidence type="ECO:0000256" key="1">
    <source>
        <dbReference type="SAM" id="SignalP"/>
    </source>
</evidence>
<feature type="signal peptide" evidence="1">
    <location>
        <begin position="1"/>
        <end position="22"/>
    </location>
</feature>
<accession>A0A1F6MQX3</accession>
<keyword evidence="1" id="KW-0732">Signal</keyword>
<dbReference type="Proteomes" id="UP000178347">
    <property type="component" value="Unassembled WGS sequence"/>
</dbReference>
<dbReference type="EMBL" id="MFQN01000029">
    <property type="protein sequence ID" value="OGH74056.1"/>
    <property type="molecule type" value="Genomic_DNA"/>
</dbReference>
<organism evidence="2 3">
    <name type="scientific">Candidatus Magasanikbacteria bacterium RIFCSPLOWO2_12_FULL_43_12</name>
    <dbReference type="NCBI Taxonomy" id="1798692"/>
    <lineage>
        <taxon>Bacteria</taxon>
        <taxon>Candidatus Magasanikiibacteriota</taxon>
    </lineage>
</organism>
<protein>
    <submittedName>
        <fullName evidence="2">Uncharacterized protein</fullName>
    </submittedName>
</protein>
<evidence type="ECO:0000313" key="2">
    <source>
        <dbReference type="EMBL" id="OGH74056.1"/>
    </source>
</evidence>
<name>A0A1F6MQX3_9BACT</name>
<proteinExistence type="predicted"/>
<comment type="caution">
    <text evidence="2">The sequence shown here is derived from an EMBL/GenBank/DDBJ whole genome shotgun (WGS) entry which is preliminary data.</text>
</comment>
<reference evidence="2 3" key="1">
    <citation type="journal article" date="2016" name="Nat. Commun.">
        <title>Thousands of microbial genomes shed light on interconnected biogeochemical processes in an aquifer system.</title>
        <authorList>
            <person name="Anantharaman K."/>
            <person name="Brown C.T."/>
            <person name="Hug L.A."/>
            <person name="Sharon I."/>
            <person name="Castelle C.J."/>
            <person name="Probst A.J."/>
            <person name="Thomas B.C."/>
            <person name="Singh A."/>
            <person name="Wilkins M.J."/>
            <person name="Karaoz U."/>
            <person name="Brodie E.L."/>
            <person name="Williams K.H."/>
            <person name="Hubbard S.S."/>
            <person name="Banfield J.F."/>
        </authorList>
    </citation>
    <scope>NUCLEOTIDE SEQUENCE [LARGE SCALE GENOMIC DNA]</scope>
</reference>
<dbReference type="AlphaFoldDB" id="A0A1F6MQX3"/>
<sequence>MKFVVTVLVLFVACLFSLSVLAKLNPPPPLVPANNPLDLTGQRQTGDAVDAGQDDDILRLGNRLNALEGQRDSVQSAMDAVARARLGKLEDRVKALEDAKARLPTDLVGKAEIERMIAEVIKAAGGTSVSQDASSGPEPPAVATGFNFDQKLGEIERILSARLAKLHVQITALNNRLRGVERQLSRRAIRFDAGGFGLLSRGFMAAGWLGAITWPLGQDGDWAVRFGAGAGQGWDWADKLESAAWLAKADLLYRWESIALGLTGTLVGGAVRDGNRYLSWGGGATARVEPWSWLFIQASAVTGAALGTYAPIQWMPIGGIAEAGVTFP</sequence>